<dbReference type="Gene3D" id="2.170.130.10">
    <property type="entry name" value="TonB-dependent receptor, plug domain"/>
    <property type="match status" value="1"/>
</dbReference>
<evidence type="ECO:0000256" key="11">
    <source>
        <dbReference type="ARBA" id="ARBA00023237"/>
    </source>
</evidence>
<evidence type="ECO:0000256" key="2">
    <source>
        <dbReference type="ARBA" id="ARBA00022448"/>
    </source>
</evidence>
<dbReference type="EMBL" id="QKZK01000029">
    <property type="protein sequence ID" value="PZX12838.1"/>
    <property type="molecule type" value="Genomic_DNA"/>
</dbReference>
<evidence type="ECO:0000256" key="6">
    <source>
        <dbReference type="ARBA" id="ARBA00022729"/>
    </source>
</evidence>
<evidence type="ECO:0000256" key="10">
    <source>
        <dbReference type="ARBA" id="ARBA00023136"/>
    </source>
</evidence>
<evidence type="ECO:0000256" key="4">
    <source>
        <dbReference type="ARBA" id="ARBA00022496"/>
    </source>
</evidence>
<keyword evidence="16" id="KW-0675">Receptor</keyword>
<keyword evidence="7" id="KW-0408">Iron</keyword>
<keyword evidence="3 12" id="KW-1134">Transmembrane beta strand</keyword>
<name>A0A2W7MXW8_9BACT</name>
<dbReference type="AlphaFoldDB" id="A0A2W7MXW8"/>
<dbReference type="Pfam" id="PF00593">
    <property type="entry name" value="TonB_dep_Rec_b-barrel"/>
    <property type="match status" value="1"/>
</dbReference>
<dbReference type="OrthoDB" id="9761152at2"/>
<keyword evidence="6" id="KW-0732">Signal</keyword>
<evidence type="ECO:0000313" key="16">
    <source>
        <dbReference type="EMBL" id="PZX12838.1"/>
    </source>
</evidence>
<dbReference type="RefSeq" id="WP_111446620.1">
    <property type="nucleotide sequence ID" value="NZ_QKZK01000029.1"/>
</dbReference>
<dbReference type="GO" id="GO:0009279">
    <property type="term" value="C:cell outer membrane"/>
    <property type="evidence" value="ECO:0007669"/>
    <property type="project" value="UniProtKB-SubCell"/>
</dbReference>
<dbReference type="PROSITE" id="PS52016">
    <property type="entry name" value="TONB_DEPENDENT_REC_3"/>
    <property type="match status" value="1"/>
</dbReference>
<comment type="caution">
    <text evidence="16">The sequence shown here is derived from an EMBL/GenBank/DDBJ whole genome shotgun (WGS) entry which is preliminary data.</text>
</comment>
<evidence type="ECO:0000256" key="8">
    <source>
        <dbReference type="ARBA" id="ARBA00023065"/>
    </source>
</evidence>
<evidence type="ECO:0000256" key="12">
    <source>
        <dbReference type="PROSITE-ProRule" id="PRU01360"/>
    </source>
</evidence>
<dbReference type="InterPro" id="IPR012910">
    <property type="entry name" value="Plug_dom"/>
</dbReference>
<evidence type="ECO:0000256" key="13">
    <source>
        <dbReference type="RuleBase" id="RU003357"/>
    </source>
</evidence>
<evidence type="ECO:0000256" key="1">
    <source>
        <dbReference type="ARBA" id="ARBA00004571"/>
    </source>
</evidence>
<dbReference type="Proteomes" id="UP000249239">
    <property type="component" value="Unassembled WGS sequence"/>
</dbReference>
<dbReference type="InterPro" id="IPR008969">
    <property type="entry name" value="CarboxyPept-like_regulatory"/>
</dbReference>
<dbReference type="PANTHER" id="PTHR32552">
    <property type="entry name" value="FERRICHROME IRON RECEPTOR-RELATED"/>
    <property type="match status" value="1"/>
</dbReference>
<protein>
    <submittedName>
        <fullName evidence="16">Iron complex outermembrane receptor protein</fullName>
    </submittedName>
</protein>
<dbReference type="InterPro" id="IPR000531">
    <property type="entry name" value="Beta-barrel_TonB"/>
</dbReference>
<keyword evidence="10 12" id="KW-0472">Membrane</keyword>
<dbReference type="Pfam" id="PF13620">
    <property type="entry name" value="CarboxypepD_reg"/>
    <property type="match status" value="1"/>
</dbReference>
<dbReference type="Gene3D" id="2.60.40.1120">
    <property type="entry name" value="Carboxypeptidase-like, regulatory domain"/>
    <property type="match status" value="1"/>
</dbReference>
<evidence type="ECO:0000259" key="15">
    <source>
        <dbReference type="Pfam" id="PF07715"/>
    </source>
</evidence>
<reference evidence="16 17" key="1">
    <citation type="submission" date="2018-06" db="EMBL/GenBank/DDBJ databases">
        <title>Genomic Encyclopedia of Archaeal and Bacterial Type Strains, Phase II (KMG-II): from individual species to whole genera.</title>
        <authorList>
            <person name="Goeker M."/>
        </authorList>
    </citation>
    <scope>NUCLEOTIDE SEQUENCE [LARGE SCALE GENOMIC DNA]</scope>
    <source>
        <strain evidence="16 17">DSM 6779</strain>
    </source>
</reference>
<organism evidence="16 17">
    <name type="scientific">Breznakibacter xylanolyticus</name>
    <dbReference type="NCBI Taxonomy" id="990"/>
    <lineage>
        <taxon>Bacteria</taxon>
        <taxon>Pseudomonadati</taxon>
        <taxon>Bacteroidota</taxon>
        <taxon>Bacteroidia</taxon>
        <taxon>Marinilabiliales</taxon>
        <taxon>Marinilabiliaceae</taxon>
        <taxon>Breznakibacter</taxon>
    </lineage>
</organism>
<dbReference type="SUPFAM" id="SSF56935">
    <property type="entry name" value="Porins"/>
    <property type="match status" value="1"/>
</dbReference>
<dbReference type="InterPro" id="IPR036942">
    <property type="entry name" value="Beta-barrel_TonB_sf"/>
</dbReference>
<dbReference type="Pfam" id="PF07715">
    <property type="entry name" value="Plug"/>
    <property type="match status" value="1"/>
</dbReference>
<keyword evidence="8" id="KW-0406">Ion transport</keyword>
<evidence type="ECO:0000256" key="7">
    <source>
        <dbReference type="ARBA" id="ARBA00023004"/>
    </source>
</evidence>
<evidence type="ECO:0000256" key="5">
    <source>
        <dbReference type="ARBA" id="ARBA00022692"/>
    </source>
</evidence>
<dbReference type="InterPro" id="IPR037066">
    <property type="entry name" value="Plug_dom_sf"/>
</dbReference>
<keyword evidence="11 12" id="KW-0998">Cell outer membrane</keyword>
<keyword evidence="2 12" id="KW-0813">Transport</keyword>
<evidence type="ECO:0000256" key="3">
    <source>
        <dbReference type="ARBA" id="ARBA00022452"/>
    </source>
</evidence>
<feature type="domain" description="TonB-dependent receptor plug" evidence="15">
    <location>
        <begin position="113"/>
        <end position="221"/>
    </location>
</feature>
<dbReference type="InterPro" id="IPR039426">
    <property type="entry name" value="TonB-dep_rcpt-like"/>
</dbReference>
<accession>A0A2W7MXW8</accession>
<keyword evidence="5 12" id="KW-0812">Transmembrane</keyword>
<comment type="subcellular location">
    <subcellularLocation>
        <location evidence="1 12">Cell outer membrane</location>
        <topology evidence="1 12">Multi-pass membrane protein</topology>
    </subcellularLocation>
</comment>
<gene>
    <name evidence="16" type="ORF">LX69_02793</name>
</gene>
<dbReference type="PANTHER" id="PTHR32552:SF68">
    <property type="entry name" value="FERRICHROME OUTER MEMBRANE TRANSPORTER_PHAGE RECEPTOR"/>
    <property type="match status" value="1"/>
</dbReference>
<sequence length="821" mass="91372">MKRFLLTACTGLMMTLWVNGQHTVSGHVRNADGEPLPGAAVLIDGRGAATNAAGQFVIDNVKSGTHNLNASFIGYEPYTAPVNVAGDVDHNVVLTSRSIVTGEVMISAIKAQKNDPVAYTGITREAIDKQNYGQDIPYLLSLTPGLVTTSDAGTGVGYTGLRLRGTDASRINITVNGIPLNDAESQAVYWVNMPDFASSVDEMQVQRGVGTSTNGAASFGGSINLSTLGVSASPQVVTDNSYGSFNTLRNSVMVKTGLLNDKFAFDVRLSNMHSDGFVDRAFSDLKSFYLSGGYFSEATSLRFVTFSGKEHTYQAWNGVPKVKLNGDRAGMEKLVMMDGWSQAEAENLYSADARTFNRYLYANQTDNYEQNHYQLHLSHRIQSNMHINASLHYTHGEGYYESYKYDTKFSKYGLPFSSVVVDGKEVKRTDLVNQKWLDNDFYGAVFSWIYQTDHLHLVSGAAANRYLGRHFGDVVWMSVNNGTALPYEWYRNKGTKDDFNWYTKATLEVADGVSIYGDLQYRSVAYHMEGLHDDFTDLALRKSFAFVNPKAGINYAFATGGRVFASVAVANREPSRNDFRDADIDKKPTAEKLTDYEAGIEWKSDRWAVQLNAYYMMYDDQLVLTGEVNNVGSAIMTNVPESFRRGIEVTAGIQPFNSLRVSGSVALSENKIKNFTSHVDNWSYWDDPDNQPFQLVAELGTTDIAFSPSVTASGQAEWTPIKNLTASWMSKYVGDQFIDNTSNRQRMLDAYLVNDVVLNYHLPVKGWCAFDFGLQVNNILNEQYISNAWVYRYVSENIEDVLDGYFPQAGRHVMGRVRMSF</sequence>
<evidence type="ECO:0000259" key="14">
    <source>
        <dbReference type="Pfam" id="PF00593"/>
    </source>
</evidence>
<feature type="domain" description="TonB-dependent receptor-like beta-barrel" evidence="14">
    <location>
        <begin position="305"/>
        <end position="779"/>
    </location>
</feature>
<dbReference type="SUPFAM" id="SSF49464">
    <property type="entry name" value="Carboxypeptidase regulatory domain-like"/>
    <property type="match status" value="1"/>
</dbReference>
<keyword evidence="4" id="KW-0410">Iron transport</keyword>
<evidence type="ECO:0000256" key="9">
    <source>
        <dbReference type="ARBA" id="ARBA00023077"/>
    </source>
</evidence>
<dbReference type="Gene3D" id="2.40.170.20">
    <property type="entry name" value="TonB-dependent receptor, beta-barrel domain"/>
    <property type="match status" value="1"/>
</dbReference>
<proteinExistence type="inferred from homology"/>
<keyword evidence="9 13" id="KW-0798">TonB box</keyword>
<dbReference type="GO" id="GO:0015344">
    <property type="term" value="F:siderophore uptake transmembrane transporter activity"/>
    <property type="evidence" value="ECO:0007669"/>
    <property type="project" value="TreeGrafter"/>
</dbReference>
<comment type="similarity">
    <text evidence="12 13">Belongs to the TonB-dependent receptor family.</text>
</comment>
<keyword evidence="17" id="KW-1185">Reference proteome</keyword>
<evidence type="ECO:0000313" key="17">
    <source>
        <dbReference type="Proteomes" id="UP000249239"/>
    </source>
</evidence>